<sequence length="544" mass="63075">MSTLPLTVQDDIEAKERYAAQQRRQTGSASCGSRRIRLLFILVLLSFFSFVLVSHFNPSYTHMVVEEDLIVKEEQQTNEPVKGPQKDSLEEVQLVQEDQEMIDMQHEENETLTLKQEIEGLIRQHTLIVFSKTYCPFSKNAKRLLNSFNLKEPLTVVEVDLRDDDYEVKMALKEISGRDTFPNVFLNGETLGGSDDLEALHRAEPTVLIEPSIQTCPVIRGTVQVSLPEQFHLERLMLCFRGHLAYRSNQIEHSYILTSQSIQLSPSGNKEHIQKNKRRKYIRQHSFEMPLPANLPESVCHSRIKVSYQLMAYLDYYDDTQHRRHDVIQHTIKLIRLPNLERQTIMHDEDRLTLIAHRTKEWRCHIWIDKTAVTLGSELPMHIAILIHPSISKRGARVKHIFVQLVEQAVIEEEQISQSVHPLHPVREWPLSAAVSGYQGHHFWQASNQYKIPNEKTISHSTYAYQHFQIRHTLFISFVISYNHQREDRTMSYKTPIDLLDSRSVFDALPPYDMPTSTKEIKLLSQHGLISNNLDSSTSLFISS</sequence>
<keyword evidence="1" id="KW-0472">Membrane</keyword>
<dbReference type="CDD" id="cd03419">
    <property type="entry name" value="GRX_GRXh_1_2_like"/>
    <property type="match status" value="1"/>
</dbReference>
<dbReference type="Gene3D" id="3.40.30.10">
    <property type="entry name" value="Glutaredoxin"/>
    <property type="match status" value="1"/>
</dbReference>
<dbReference type="OrthoDB" id="423313at2759"/>
<dbReference type="InterPro" id="IPR014025">
    <property type="entry name" value="Glutaredoxin_subgr"/>
</dbReference>
<organism evidence="3 4">
    <name type="scientific">Choanephora cucurbitarum</name>
    <dbReference type="NCBI Taxonomy" id="101091"/>
    <lineage>
        <taxon>Eukaryota</taxon>
        <taxon>Fungi</taxon>
        <taxon>Fungi incertae sedis</taxon>
        <taxon>Mucoromycota</taxon>
        <taxon>Mucoromycotina</taxon>
        <taxon>Mucoromycetes</taxon>
        <taxon>Mucorales</taxon>
        <taxon>Mucorineae</taxon>
        <taxon>Choanephoraceae</taxon>
        <taxon>Choanephoroideae</taxon>
        <taxon>Choanephora</taxon>
    </lineage>
</organism>
<dbReference type="PROSITE" id="PS51354">
    <property type="entry name" value="GLUTAREDOXIN_2"/>
    <property type="match status" value="1"/>
</dbReference>
<evidence type="ECO:0000259" key="2">
    <source>
        <dbReference type="Pfam" id="PF00462"/>
    </source>
</evidence>
<dbReference type="PANTHER" id="PTHR45694">
    <property type="entry name" value="GLUTAREDOXIN 2"/>
    <property type="match status" value="1"/>
</dbReference>
<dbReference type="SUPFAM" id="SSF52833">
    <property type="entry name" value="Thioredoxin-like"/>
    <property type="match status" value="1"/>
</dbReference>
<dbReference type="InterPro" id="IPR014752">
    <property type="entry name" value="Arrestin-like_C"/>
</dbReference>
<dbReference type="AlphaFoldDB" id="A0A1C7N7S0"/>
<proteinExistence type="predicted"/>
<keyword evidence="4" id="KW-1185">Reference proteome</keyword>
<accession>A0A1C7N7S0</accession>
<feature type="transmembrane region" description="Helical" evidence="1">
    <location>
        <begin position="38"/>
        <end position="56"/>
    </location>
</feature>
<reference evidence="3 4" key="1">
    <citation type="submission" date="2016-03" db="EMBL/GenBank/DDBJ databases">
        <title>Choanephora cucurbitarum.</title>
        <authorList>
            <person name="Min B."/>
            <person name="Park H."/>
            <person name="Park J.-H."/>
            <person name="Shin H.-D."/>
            <person name="Choi I.-G."/>
        </authorList>
    </citation>
    <scope>NUCLEOTIDE SEQUENCE [LARGE SCALE GENOMIC DNA]</scope>
    <source>
        <strain evidence="3 4">KUS-F28377</strain>
    </source>
</reference>
<dbReference type="InParanoid" id="A0A1C7N7S0"/>
<dbReference type="Gene3D" id="2.60.40.640">
    <property type="match status" value="1"/>
</dbReference>
<dbReference type="Pfam" id="PF00462">
    <property type="entry name" value="Glutaredoxin"/>
    <property type="match status" value="1"/>
</dbReference>
<dbReference type="InterPro" id="IPR036249">
    <property type="entry name" value="Thioredoxin-like_sf"/>
</dbReference>
<gene>
    <name evidence="3" type="primary">GRXC8</name>
    <name evidence="3" type="ORF">A0J61_06858</name>
</gene>
<dbReference type="GO" id="GO:0005737">
    <property type="term" value="C:cytoplasm"/>
    <property type="evidence" value="ECO:0007669"/>
    <property type="project" value="TreeGrafter"/>
</dbReference>
<evidence type="ECO:0000313" key="4">
    <source>
        <dbReference type="Proteomes" id="UP000093000"/>
    </source>
</evidence>
<dbReference type="InterPro" id="IPR002109">
    <property type="entry name" value="Glutaredoxin"/>
</dbReference>
<keyword evidence="1" id="KW-0812">Transmembrane</keyword>
<dbReference type="PANTHER" id="PTHR45694:SF18">
    <property type="entry name" value="GLUTAREDOXIN-1-RELATED"/>
    <property type="match status" value="1"/>
</dbReference>
<name>A0A1C7N7S0_9FUNG</name>
<comment type="caution">
    <text evidence="3">The sequence shown here is derived from an EMBL/GenBank/DDBJ whole genome shotgun (WGS) entry which is preliminary data.</text>
</comment>
<evidence type="ECO:0000256" key="1">
    <source>
        <dbReference type="SAM" id="Phobius"/>
    </source>
</evidence>
<evidence type="ECO:0000313" key="3">
    <source>
        <dbReference type="EMBL" id="OBZ85097.1"/>
    </source>
</evidence>
<feature type="domain" description="Glutaredoxin" evidence="2">
    <location>
        <begin position="128"/>
        <end position="189"/>
    </location>
</feature>
<dbReference type="GO" id="GO:0015038">
    <property type="term" value="F:glutathione disulfide oxidoreductase activity"/>
    <property type="evidence" value="ECO:0007669"/>
    <property type="project" value="TreeGrafter"/>
</dbReference>
<dbReference type="Proteomes" id="UP000093000">
    <property type="component" value="Unassembled WGS sequence"/>
</dbReference>
<dbReference type="PRINTS" id="PR00160">
    <property type="entry name" value="GLUTAREDOXIN"/>
</dbReference>
<keyword evidence="1" id="KW-1133">Transmembrane helix</keyword>
<protein>
    <submittedName>
        <fullName evidence="3">Glutaredoxin-C8</fullName>
    </submittedName>
</protein>
<dbReference type="GO" id="GO:0034599">
    <property type="term" value="P:cellular response to oxidative stress"/>
    <property type="evidence" value="ECO:0007669"/>
    <property type="project" value="TreeGrafter"/>
</dbReference>
<dbReference type="STRING" id="101091.A0A1C7N7S0"/>
<dbReference type="EMBL" id="LUGH01000434">
    <property type="protein sequence ID" value="OBZ85097.1"/>
    <property type="molecule type" value="Genomic_DNA"/>
</dbReference>